<sequence length="135" mass="14711">MTQQLATTHIPRTRPLGCTLNAVIISHMEAPHYVHRNTPLEIDMCYQGTIFFVSIDSPHSITSAESSAGSLAVVAPNQLGLFGYTSAPTNPTNDMAFLGKRMEEFLAPPDADFDLLGPSLTDSVYSWPNLSLWTA</sequence>
<evidence type="ECO:0000313" key="2">
    <source>
        <dbReference type="Proteomes" id="UP000000724"/>
    </source>
</evidence>
<reference evidence="1 2" key="1">
    <citation type="journal article" date="2008" name="Nat. Biotechnol.">
        <title>Genome sequencing and analysis of the filamentous fungus Penicillium chrysogenum.</title>
        <authorList>
            <person name="van den Berg M.A."/>
            <person name="Albang R."/>
            <person name="Albermann K."/>
            <person name="Badger J.H."/>
            <person name="Daran J.-M."/>
            <person name="Driessen A.J.M."/>
            <person name="Garcia-Estrada C."/>
            <person name="Fedorova N.D."/>
            <person name="Harris D.M."/>
            <person name="Heijne W.H.M."/>
            <person name="Joardar V.S."/>
            <person name="Kiel J.A.K.W."/>
            <person name="Kovalchuk A."/>
            <person name="Martin J.F."/>
            <person name="Nierman W.C."/>
            <person name="Nijland J.G."/>
            <person name="Pronk J.T."/>
            <person name="Roubos J.A."/>
            <person name="van der Klei I.J."/>
            <person name="van Peij N.N.M.E."/>
            <person name="Veenhuis M."/>
            <person name="von Doehren H."/>
            <person name="Wagner C."/>
            <person name="Wortman J.R."/>
            <person name="Bovenberg R.A.L."/>
        </authorList>
    </citation>
    <scope>NUCLEOTIDE SEQUENCE [LARGE SCALE GENOMIC DNA]</scope>
    <source>
        <strain evidence="2">ATCC 28089 / DSM 1075 / NRRL 1951 / Wisconsin 54-1255</strain>
    </source>
</reference>
<dbReference type="VEuPathDB" id="FungiDB:PCH_Pc21g13170"/>
<evidence type="ECO:0000313" key="1">
    <source>
        <dbReference type="EMBL" id="CAP96214.1"/>
    </source>
</evidence>
<name>B6HMG5_PENRW</name>
<organism evidence="1 2">
    <name type="scientific">Penicillium rubens (strain ATCC 28089 / DSM 1075 / NRRL 1951 / Wisconsin 54-1255)</name>
    <name type="common">Penicillium chrysogenum</name>
    <dbReference type="NCBI Taxonomy" id="500485"/>
    <lineage>
        <taxon>Eukaryota</taxon>
        <taxon>Fungi</taxon>
        <taxon>Dikarya</taxon>
        <taxon>Ascomycota</taxon>
        <taxon>Pezizomycotina</taxon>
        <taxon>Eurotiomycetes</taxon>
        <taxon>Eurotiomycetidae</taxon>
        <taxon>Eurotiales</taxon>
        <taxon>Aspergillaceae</taxon>
        <taxon>Penicillium</taxon>
        <taxon>Penicillium chrysogenum species complex</taxon>
    </lineage>
</organism>
<proteinExistence type="predicted"/>
<dbReference type="AlphaFoldDB" id="B6HMG5"/>
<gene>
    <name evidence="1" type="ORF">Pc21g13170</name>
    <name evidence="1" type="ORF">PCH_Pc21g13170</name>
</gene>
<dbReference type="HOGENOM" id="CLU_1886453_0_0_1"/>
<keyword evidence="2" id="KW-1185">Reference proteome</keyword>
<dbReference type="Proteomes" id="UP000000724">
    <property type="component" value="Contig Pc00c21"/>
</dbReference>
<accession>B6HMG5</accession>
<protein>
    <submittedName>
        <fullName evidence="1">Uncharacterized protein</fullName>
    </submittedName>
</protein>
<dbReference type="EMBL" id="AM920436">
    <property type="protein sequence ID" value="CAP96214.1"/>
    <property type="molecule type" value="Genomic_DNA"/>
</dbReference>